<organism evidence="1">
    <name type="scientific">Cacopsylla melanoneura</name>
    <dbReference type="NCBI Taxonomy" id="428564"/>
    <lineage>
        <taxon>Eukaryota</taxon>
        <taxon>Metazoa</taxon>
        <taxon>Ecdysozoa</taxon>
        <taxon>Arthropoda</taxon>
        <taxon>Hexapoda</taxon>
        <taxon>Insecta</taxon>
        <taxon>Pterygota</taxon>
        <taxon>Neoptera</taxon>
        <taxon>Paraneoptera</taxon>
        <taxon>Hemiptera</taxon>
        <taxon>Sternorrhyncha</taxon>
        <taxon>Psylloidea</taxon>
        <taxon>Psyllidae</taxon>
        <taxon>Psyllinae</taxon>
        <taxon>Cacopsylla</taxon>
    </lineage>
</organism>
<proteinExistence type="predicted"/>
<dbReference type="PANTHER" id="PTHR45913:SF5">
    <property type="entry name" value="GENERAL TRANSCRIPTION FACTOR II-I REPEAT DOMAIN-CONTAINING PROTEIN 2A-LIKE PROTEIN"/>
    <property type="match status" value="1"/>
</dbReference>
<dbReference type="EMBL" id="HBUF01208408">
    <property type="protein sequence ID" value="CAG6664718.1"/>
    <property type="molecule type" value="Transcribed_RNA"/>
</dbReference>
<accession>A0A8D8S7M9</accession>
<reference evidence="1" key="1">
    <citation type="submission" date="2021-05" db="EMBL/GenBank/DDBJ databases">
        <authorList>
            <person name="Alioto T."/>
            <person name="Alioto T."/>
            <person name="Gomez Garrido J."/>
        </authorList>
    </citation>
    <scope>NUCLEOTIDE SEQUENCE</scope>
</reference>
<dbReference type="AlphaFoldDB" id="A0A8D8S7M9"/>
<name>A0A8D8S7M9_9HEMI</name>
<sequence>MWPAKDFEVARRQLKILMEKTFFSSTNQRIKKKTKKKKKMLKHSLLLKDQVLMFLQEKEALPAETDLLKNESWLCDLAFLVDVTDYLNKLNVKLQGKDSSLPSMFNLIQGFKAKLKLFQVNLEKNNIDHFPKLVEMVKKLETGKPDISDINKYKLKLELLMKNFDARFQDFEAEEKNILLIQNPCSIDNDKIMEYPVNIQQEIMEIKHHSILKQLFHESTTAQLTTETLVQVWKKIPKEDYPALYDLALQILAQHTLFVKRSFPHLVLKTQIQNFTVHQPHQGRDFTGYH</sequence>
<protein>
    <submittedName>
        <fullName evidence="1">General transcription factor II-I repeat domain-containing protein 2</fullName>
    </submittedName>
</protein>
<dbReference type="PANTHER" id="PTHR45913">
    <property type="entry name" value="EPM2A-INTERACTING PROTEIN 1"/>
    <property type="match status" value="1"/>
</dbReference>
<evidence type="ECO:0000313" key="1">
    <source>
        <dbReference type="EMBL" id="CAG6664718.1"/>
    </source>
</evidence>